<keyword evidence="2" id="KW-1133">Transmembrane helix</keyword>
<accession>A0AAV9G6A4</accession>
<feature type="region of interest" description="Disordered" evidence="1">
    <location>
        <begin position="29"/>
        <end position="53"/>
    </location>
</feature>
<feature type="transmembrane region" description="Helical" evidence="2">
    <location>
        <begin position="95"/>
        <end position="118"/>
    </location>
</feature>
<evidence type="ECO:0008006" key="5">
    <source>
        <dbReference type="Google" id="ProtNLM"/>
    </source>
</evidence>
<dbReference type="AlphaFoldDB" id="A0AAV9G6A4"/>
<keyword evidence="2" id="KW-0472">Membrane</keyword>
<evidence type="ECO:0000313" key="3">
    <source>
        <dbReference type="EMBL" id="KAK4442641.1"/>
    </source>
</evidence>
<dbReference type="Proteomes" id="UP001321760">
    <property type="component" value="Unassembled WGS sequence"/>
</dbReference>
<name>A0AAV9G6A4_9PEZI</name>
<sequence length="306" mass="32166">MDADTHSTLDSQKELVTLQFEGGLEVADKQPQYHHTYTPPSATETKHSFSGLPSETASENFYTYHSSHLPPIPPMTPLPPAAPERRILGLQRTTFILSAALAAVIIAAIIGGSVGGVLSVKRAEARCQEQYALSPLESSTPLRKRDRGSYPGLYRNYGGAQATVTVTVVTAGAVPTTILPATATLAGRVAVPTVGILPLDCPRLSGTTVDVDAQARFAMQCGVDLARSGEDTLAFTAYTAGDCLRACASLNRNNGGRECKGVVFNADMGVVEAKGGTCRLRRDVGGQVRVGQEGLVDLVVVGVLVS</sequence>
<keyword evidence="2" id="KW-0812">Transmembrane</keyword>
<evidence type="ECO:0000256" key="1">
    <source>
        <dbReference type="SAM" id="MobiDB-lite"/>
    </source>
</evidence>
<reference evidence="3" key="2">
    <citation type="submission" date="2023-05" db="EMBL/GenBank/DDBJ databases">
        <authorList>
            <consortium name="Lawrence Berkeley National Laboratory"/>
            <person name="Steindorff A."/>
            <person name="Hensen N."/>
            <person name="Bonometti L."/>
            <person name="Westerberg I."/>
            <person name="Brannstrom I.O."/>
            <person name="Guillou S."/>
            <person name="Cros-Aarteil S."/>
            <person name="Calhoun S."/>
            <person name="Haridas S."/>
            <person name="Kuo A."/>
            <person name="Mondo S."/>
            <person name="Pangilinan J."/>
            <person name="Riley R."/>
            <person name="Labutti K."/>
            <person name="Andreopoulos B."/>
            <person name="Lipzen A."/>
            <person name="Chen C."/>
            <person name="Yanf M."/>
            <person name="Daum C."/>
            <person name="Ng V."/>
            <person name="Clum A."/>
            <person name="Ohm R."/>
            <person name="Martin F."/>
            <person name="Silar P."/>
            <person name="Natvig D."/>
            <person name="Lalanne C."/>
            <person name="Gautier V."/>
            <person name="Ament-Velasquez S.L."/>
            <person name="Kruys A."/>
            <person name="Hutchinson M.I."/>
            <person name="Powell A.J."/>
            <person name="Barry K."/>
            <person name="Miller A.N."/>
            <person name="Grigoriev I.V."/>
            <person name="Debuchy R."/>
            <person name="Gladieux P."/>
            <person name="Thoren M.H."/>
            <person name="Johannesson H."/>
        </authorList>
    </citation>
    <scope>NUCLEOTIDE SEQUENCE</scope>
    <source>
        <strain evidence="3">PSN243</strain>
    </source>
</reference>
<gene>
    <name evidence="3" type="ORF">QBC34DRAFT_479876</name>
</gene>
<evidence type="ECO:0000313" key="4">
    <source>
        <dbReference type="Proteomes" id="UP001321760"/>
    </source>
</evidence>
<evidence type="ECO:0000256" key="2">
    <source>
        <dbReference type="SAM" id="Phobius"/>
    </source>
</evidence>
<protein>
    <recommendedName>
        <fullName evidence="5">Apple domain-containing protein</fullName>
    </recommendedName>
</protein>
<proteinExistence type="predicted"/>
<feature type="compositionally biased region" description="Polar residues" evidence="1">
    <location>
        <begin position="33"/>
        <end position="43"/>
    </location>
</feature>
<organism evidence="3 4">
    <name type="scientific">Podospora aff. communis PSN243</name>
    <dbReference type="NCBI Taxonomy" id="3040156"/>
    <lineage>
        <taxon>Eukaryota</taxon>
        <taxon>Fungi</taxon>
        <taxon>Dikarya</taxon>
        <taxon>Ascomycota</taxon>
        <taxon>Pezizomycotina</taxon>
        <taxon>Sordariomycetes</taxon>
        <taxon>Sordariomycetidae</taxon>
        <taxon>Sordariales</taxon>
        <taxon>Podosporaceae</taxon>
        <taxon>Podospora</taxon>
    </lineage>
</organism>
<comment type="caution">
    <text evidence="3">The sequence shown here is derived from an EMBL/GenBank/DDBJ whole genome shotgun (WGS) entry which is preliminary data.</text>
</comment>
<keyword evidence="4" id="KW-1185">Reference proteome</keyword>
<dbReference type="EMBL" id="MU866010">
    <property type="protein sequence ID" value="KAK4442641.1"/>
    <property type="molecule type" value="Genomic_DNA"/>
</dbReference>
<reference evidence="3" key="1">
    <citation type="journal article" date="2023" name="Mol. Phylogenet. Evol.">
        <title>Genome-scale phylogeny and comparative genomics of the fungal order Sordariales.</title>
        <authorList>
            <person name="Hensen N."/>
            <person name="Bonometti L."/>
            <person name="Westerberg I."/>
            <person name="Brannstrom I.O."/>
            <person name="Guillou S."/>
            <person name="Cros-Aarteil S."/>
            <person name="Calhoun S."/>
            <person name="Haridas S."/>
            <person name="Kuo A."/>
            <person name="Mondo S."/>
            <person name="Pangilinan J."/>
            <person name="Riley R."/>
            <person name="LaButti K."/>
            <person name="Andreopoulos B."/>
            <person name="Lipzen A."/>
            <person name="Chen C."/>
            <person name="Yan M."/>
            <person name="Daum C."/>
            <person name="Ng V."/>
            <person name="Clum A."/>
            <person name="Steindorff A."/>
            <person name="Ohm R.A."/>
            <person name="Martin F."/>
            <person name="Silar P."/>
            <person name="Natvig D.O."/>
            <person name="Lalanne C."/>
            <person name="Gautier V."/>
            <person name="Ament-Velasquez S.L."/>
            <person name="Kruys A."/>
            <person name="Hutchinson M.I."/>
            <person name="Powell A.J."/>
            <person name="Barry K."/>
            <person name="Miller A.N."/>
            <person name="Grigoriev I.V."/>
            <person name="Debuchy R."/>
            <person name="Gladieux P."/>
            <person name="Hiltunen Thoren M."/>
            <person name="Johannesson H."/>
        </authorList>
    </citation>
    <scope>NUCLEOTIDE SEQUENCE</scope>
    <source>
        <strain evidence="3">PSN243</strain>
    </source>
</reference>